<evidence type="ECO:0000256" key="2">
    <source>
        <dbReference type="ARBA" id="ARBA00039630"/>
    </source>
</evidence>
<dbReference type="PANTHER" id="PTHR31214:SF2">
    <property type="entry name" value="PROTEIN FAM221A"/>
    <property type="match status" value="1"/>
</dbReference>
<dbReference type="PANTHER" id="PTHR31214">
    <property type="entry name" value="PROTEIN FAM221A-RELATED"/>
    <property type="match status" value="1"/>
</dbReference>
<proteinExistence type="inferred from homology"/>
<accession>A0A086JKQ1</accession>
<evidence type="ECO:0000313" key="5">
    <source>
        <dbReference type="Proteomes" id="UP000028828"/>
    </source>
</evidence>
<organism evidence="4 5">
    <name type="scientific">Toxoplasma gondii p89</name>
    <dbReference type="NCBI Taxonomy" id="943119"/>
    <lineage>
        <taxon>Eukaryota</taxon>
        <taxon>Sar</taxon>
        <taxon>Alveolata</taxon>
        <taxon>Apicomplexa</taxon>
        <taxon>Conoidasida</taxon>
        <taxon>Coccidia</taxon>
        <taxon>Eucoccidiorida</taxon>
        <taxon>Eimeriorina</taxon>
        <taxon>Sarcocystidae</taxon>
        <taxon>Toxoplasma</taxon>
    </lineage>
</organism>
<comment type="caution">
    <text evidence="4">The sequence shown here is derived from an EMBL/GenBank/DDBJ whole genome shotgun (WGS) entry which is preliminary data.</text>
</comment>
<feature type="compositionally biased region" description="Basic and acidic residues" evidence="3">
    <location>
        <begin position="28"/>
        <end position="44"/>
    </location>
</feature>
<name>A0A086JKQ1_TOXGO</name>
<evidence type="ECO:0000256" key="1">
    <source>
        <dbReference type="ARBA" id="ARBA00011026"/>
    </source>
</evidence>
<feature type="region of interest" description="Disordered" evidence="3">
    <location>
        <begin position="25"/>
        <end position="52"/>
    </location>
</feature>
<protein>
    <recommendedName>
        <fullName evidence="2">Protein FAM221A</fullName>
    </recommendedName>
</protein>
<dbReference type="InterPro" id="IPR026755">
    <property type="entry name" value="Fam221a/b"/>
</dbReference>
<dbReference type="AlphaFoldDB" id="A0A086JKQ1"/>
<evidence type="ECO:0000256" key="3">
    <source>
        <dbReference type="SAM" id="MobiDB-lite"/>
    </source>
</evidence>
<dbReference type="EMBL" id="AEYI02001830">
    <property type="protein sequence ID" value="KFG32719.1"/>
    <property type="molecule type" value="Genomic_DNA"/>
</dbReference>
<comment type="similarity">
    <text evidence="1">Belongs to the FAM221 family.</text>
</comment>
<dbReference type="VEuPathDB" id="ToxoDB:TGP89_265140"/>
<dbReference type="OrthoDB" id="330199at2759"/>
<dbReference type="Pfam" id="PF14753">
    <property type="entry name" value="FAM221"/>
    <property type="match status" value="1"/>
</dbReference>
<dbReference type="Proteomes" id="UP000028828">
    <property type="component" value="Unassembled WGS sequence"/>
</dbReference>
<evidence type="ECO:0000313" key="4">
    <source>
        <dbReference type="EMBL" id="KFG32719.1"/>
    </source>
</evidence>
<gene>
    <name evidence="4" type="ORF">TGP89_265140</name>
</gene>
<reference evidence="4 5" key="1">
    <citation type="submission" date="2014-03" db="EMBL/GenBank/DDBJ databases">
        <authorList>
            <person name="Sibley D."/>
            <person name="Venepally P."/>
            <person name="Karamycheva S."/>
            <person name="Hadjithomas M."/>
            <person name="Khan A."/>
            <person name="Brunk B."/>
            <person name="Roos D."/>
            <person name="Caler E."/>
            <person name="Lorenzi H."/>
        </authorList>
    </citation>
    <scope>NUCLEOTIDE SEQUENCE [LARGE SCALE GENOMIC DNA]</scope>
    <source>
        <strain evidence="5">p89</strain>
    </source>
</reference>
<sequence length="234" mass="26396">MEKRIPPATSSGFCGATPATVASLASTPERHERADENCQKDTLSKKTKGGNAGCRLSSTVPPLSLKGRWICEECDKACIVIREECRCLCGHRLKEHTKGLAKGVDRPHPFGCTNRKCKCRDFFYIVAEGAWILRCRCKHKHIEHDPVTFKCTRTSCSCNKFDSPWVCNCNHPWNRHKQVMEKLNRTADTVSQIGKGIAEDFMDLGREVTDLDNLRRDPLGGSVPMVDYRQFHCL</sequence>